<protein>
    <submittedName>
        <fullName evidence="3">Alkaline phosphatase family protein</fullName>
    </submittedName>
</protein>
<proteinExistence type="predicted"/>
<reference evidence="3 4" key="1">
    <citation type="submission" date="2019-06" db="EMBL/GenBank/DDBJ databases">
        <title>Erythrobacter insulae sp. nov., isolated from a tidal flat.</title>
        <authorList>
            <person name="Yoon J.-H."/>
        </authorList>
    </citation>
    <scope>NUCLEOTIDE SEQUENCE [LARGE SCALE GENOMIC DNA]</scope>
    <source>
        <strain evidence="3 4">JBTF-M21</strain>
    </source>
</reference>
<dbReference type="Pfam" id="PF09423">
    <property type="entry name" value="PhoD"/>
    <property type="match status" value="2"/>
</dbReference>
<dbReference type="RefSeq" id="WP_142786881.1">
    <property type="nucleotide sequence ID" value="NZ_VHJK01000001.1"/>
</dbReference>
<feature type="chain" id="PRO_5021940291" evidence="1">
    <location>
        <begin position="27"/>
        <end position="413"/>
    </location>
</feature>
<evidence type="ECO:0000313" key="3">
    <source>
        <dbReference type="EMBL" id="TRD10619.1"/>
    </source>
</evidence>
<dbReference type="CDD" id="cd07389">
    <property type="entry name" value="MPP_PhoD"/>
    <property type="match status" value="1"/>
</dbReference>
<dbReference type="AlphaFoldDB" id="A0A547P912"/>
<gene>
    <name evidence="3" type="ORF">FGU71_01220</name>
</gene>
<dbReference type="InterPro" id="IPR029052">
    <property type="entry name" value="Metallo-depent_PP-like"/>
</dbReference>
<accession>A0A547P912</accession>
<dbReference type="PANTHER" id="PTHR33987">
    <property type="entry name" value="CALCINEURIN-LIKE METALLO-PHOSPHOESTERASE SUPERFAMILY PROTEIN"/>
    <property type="match status" value="1"/>
</dbReference>
<dbReference type="SUPFAM" id="SSF56300">
    <property type="entry name" value="Metallo-dependent phosphatases"/>
    <property type="match status" value="1"/>
</dbReference>
<evidence type="ECO:0000256" key="1">
    <source>
        <dbReference type="SAM" id="SignalP"/>
    </source>
</evidence>
<feature type="domain" description="PhoD-like phosphatase metallophosphatase" evidence="2">
    <location>
        <begin position="218"/>
        <end position="396"/>
    </location>
</feature>
<feature type="signal peptide" evidence="1">
    <location>
        <begin position="1"/>
        <end position="26"/>
    </location>
</feature>
<dbReference type="Gene3D" id="3.60.21.70">
    <property type="entry name" value="PhoD-like phosphatase"/>
    <property type="match status" value="1"/>
</dbReference>
<organism evidence="3 4">
    <name type="scientific">Erythrobacter insulae</name>
    <dbReference type="NCBI Taxonomy" id="2584124"/>
    <lineage>
        <taxon>Bacteria</taxon>
        <taxon>Pseudomonadati</taxon>
        <taxon>Pseudomonadota</taxon>
        <taxon>Alphaproteobacteria</taxon>
        <taxon>Sphingomonadales</taxon>
        <taxon>Erythrobacteraceae</taxon>
        <taxon>Erythrobacter/Porphyrobacter group</taxon>
        <taxon>Erythrobacter</taxon>
    </lineage>
</organism>
<dbReference type="OrthoDB" id="327733at2"/>
<sequence length="413" mass="46353">MRRFRLFATSAAISAAAVFIAAPLSADDHSAKEGKTQQAQTHQNMHMDMHGDGHVPIYAEDLLDAYYAKLKPRVDLPVAPANVTLASDATITRLAFGSCNHQSRSQHMWAQIAATNPDLFLFIGDNNYGDQGWSGDAALTSLRNAYKTQAETPELAEFRAKIPMMITWDDHDYGFNDGGANFTFRKWSETIFETFWGASEEVQSRPGIYESRMFGTDGKVTQVIMLDTRFFRSDLETMEYTPERPPLGPYKPSSDASKTMLGKAQWEWLQQELAKPADLRVLVSSIQVITDAHNYESWEALPLQRERLYEMLAAREESGLVMLSGDRHAGGIYADTPEAADGEKLWELTSSSLNYSFSSTERNTAREPDPKRLTDFISEENFGLVEIDWSAKTFTMSMRGSEGEVRVSQTASW</sequence>
<keyword evidence="4" id="KW-1185">Reference proteome</keyword>
<comment type="caution">
    <text evidence="3">The sequence shown here is derived from an EMBL/GenBank/DDBJ whole genome shotgun (WGS) entry which is preliminary data.</text>
</comment>
<evidence type="ECO:0000259" key="2">
    <source>
        <dbReference type="Pfam" id="PF09423"/>
    </source>
</evidence>
<name>A0A547P912_9SPHN</name>
<evidence type="ECO:0000313" key="4">
    <source>
        <dbReference type="Proteomes" id="UP000316343"/>
    </source>
</evidence>
<dbReference type="PANTHER" id="PTHR33987:SF1">
    <property type="entry name" value="CALCINEURIN-LIKE METALLO-PHOSPHOESTERASE SUPERFAMILY PROTEIN"/>
    <property type="match status" value="1"/>
</dbReference>
<dbReference type="Proteomes" id="UP000316343">
    <property type="component" value="Unassembled WGS sequence"/>
</dbReference>
<dbReference type="EMBL" id="VHJK01000001">
    <property type="protein sequence ID" value="TRD10619.1"/>
    <property type="molecule type" value="Genomic_DNA"/>
</dbReference>
<feature type="domain" description="PhoD-like phosphatase metallophosphatase" evidence="2">
    <location>
        <begin position="95"/>
        <end position="172"/>
    </location>
</feature>
<dbReference type="InterPro" id="IPR018946">
    <property type="entry name" value="PhoD-like_MPP"/>
</dbReference>
<dbReference type="InterPro" id="IPR038607">
    <property type="entry name" value="PhoD-like_sf"/>
</dbReference>
<keyword evidence="1" id="KW-0732">Signal</keyword>